<dbReference type="CDD" id="cd14505">
    <property type="entry name" value="CDKN3-like"/>
    <property type="match status" value="1"/>
</dbReference>
<dbReference type="InterPro" id="IPR000387">
    <property type="entry name" value="Tyr_Pase_dom"/>
</dbReference>
<dbReference type="AlphaFoldDB" id="A0A2H5IBM2"/>
<dbReference type="Pfam" id="PF22784">
    <property type="entry name" value="PTP-SAK"/>
    <property type="match status" value="1"/>
</dbReference>
<gene>
    <name evidence="3" type="ORF">SmaCSM2_00170</name>
</gene>
<dbReference type="RefSeq" id="WP_012478648.1">
    <property type="nucleotide sequence ID" value="NZ_CP025298.1"/>
</dbReference>
<protein>
    <submittedName>
        <fullName evidence="3">Protein tyrosine phosphatase</fullName>
    </submittedName>
</protein>
<dbReference type="OrthoDB" id="196319at2"/>
<organism evidence="3 4">
    <name type="scientific">Stenotrophomonas maltophilia</name>
    <name type="common">Pseudomonas maltophilia</name>
    <name type="synonym">Xanthomonas maltophilia</name>
    <dbReference type="NCBI Taxonomy" id="40324"/>
    <lineage>
        <taxon>Bacteria</taxon>
        <taxon>Pseudomonadati</taxon>
        <taxon>Pseudomonadota</taxon>
        <taxon>Gammaproteobacteria</taxon>
        <taxon>Lysobacterales</taxon>
        <taxon>Lysobacteraceae</taxon>
        <taxon>Stenotrophomonas</taxon>
        <taxon>Stenotrophomonas maltophilia group</taxon>
    </lineage>
</organism>
<dbReference type="Proteomes" id="UP000234414">
    <property type="component" value="Chromosome"/>
</dbReference>
<keyword evidence="1" id="KW-0378">Hydrolase</keyword>
<dbReference type="PANTHER" id="PTHR23339">
    <property type="entry name" value="TYROSINE SPECIFIC PROTEIN PHOSPHATASE AND DUAL SPECIFICITY PROTEIN PHOSPHATASE"/>
    <property type="match status" value="1"/>
</dbReference>
<dbReference type="SUPFAM" id="SSF52799">
    <property type="entry name" value="(Phosphotyrosine protein) phosphatases II"/>
    <property type="match status" value="1"/>
</dbReference>
<dbReference type="Gene3D" id="3.90.190.10">
    <property type="entry name" value="Protein tyrosine phosphatase superfamily"/>
    <property type="match status" value="1"/>
</dbReference>
<dbReference type="InterPro" id="IPR057023">
    <property type="entry name" value="PTP-SAK"/>
</dbReference>
<evidence type="ECO:0000259" key="2">
    <source>
        <dbReference type="PROSITE" id="PS50056"/>
    </source>
</evidence>
<dbReference type="GO" id="GO:0004725">
    <property type="term" value="F:protein tyrosine phosphatase activity"/>
    <property type="evidence" value="ECO:0007669"/>
    <property type="project" value="InterPro"/>
</dbReference>
<dbReference type="InterPro" id="IPR000242">
    <property type="entry name" value="PTP_cat"/>
</dbReference>
<dbReference type="FunFam" id="3.90.190.10:FF:000157">
    <property type="entry name" value="Protein-tyrosine phosphatase"/>
    <property type="match status" value="1"/>
</dbReference>
<evidence type="ECO:0000313" key="4">
    <source>
        <dbReference type="Proteomes" id="UP000234414"/>
    </source>
</evidence>
<sequence>MSRTSNSHPLQIATLPIGVNGGAIGVTFAPGKYQDVAMTGSWARDLDIDLASIVAWGAQHLITLIEPWEFEELRITSLAERAKAHGLMWHGLPIKDGAAPDARLLLPWQSTGPQFAAELLSGSRIVVHCKGGLGRAGTVASMLLIDTGCAPDGIDAIAKVRSVRPGAVETAEQEEFILNWPARRASSLGVVAMPG</sequence>
<reference evidence="3 4" key="1">
    <citation type="submission" date="2017-12" db="EMBL/GenBank/DDBJ databases">
        <title>Complete Genome Sequence of Stenotrophomonas maltophilia CSM2.</title>
        <authorList>
            <person name="Castro-Jaimes S."/>
            <person name="Lopez-Leal G."/>
            <person name="Barberena Jonas C."/>
            <person name="Bustos P."/>
            <person name="Perez-Oseguera A."/>
            <person name="Cevallos M.A."/>
        </authorList>
    </citation>
    <scope>NUCLEOTIDE SEQUENCE [LARGE SCALE GENOMIC DNA]</scope>
    <source>
        <strain evidence="3 4">CSM2</strain>
    </source>
</reference>
<dbReference type="InterPro" id="IPR029021">
    <property type="entry name" value="Prot-tyrosine_phosphatase-like"/>
</dbReference>
<dbReference type="SMART" id="SM00404">
    <property type="entry name" value="PTPc_motif"/>
    <property type="match status" value="1"/>
</dbReference>
<dbReference type="InterPro" id="IPR003595">
    <property type="entry name" value="Tyr_Pase_cat"/>
</dbReference>
<accession>A0A2H5IBM2</accession>
<evidence type="ECO:0000256" key="1">
    <source>
        <dbReference type="ARBA" id="ARBA00022801"/>
    </source>
</evidence>
<dbReference type="PRINTS" id="PR00700">
    <property type="entry name" value="PRTYPHPHTASE"/>
</dbReference>
<feature type="domain" description="Tyrosine specific protein phosphatases" evidence="2">
    <location>
        <begin position="121"/>
        <end position="175"/>
    </location>
</feature>
<dbReference type="EMBL" id="CP025298">
    <property type="protein sequence ID" value="AUI05677.1"/>
    <property type="molecule type" value="Genomic_DNA"/>
</dbReference>
<proteinExistence type="predicted"/>
<name>A0A2H5IBM2_STEMA</name>
<evidence type="ECO:0000313" key="3">
    <source>
        <dbReference type="EMBL" id="AUI05677.1"/>
    </source>
</evidence>
<dbReference type="InterPro" id="IPR050561">
    <property type="entry name" value="PTP"/>
</dbReference>
<dbReference type="PROSITE" id="PS50056">
    <property type="entry name" value="TYR_PHOSPHATASE_2"/>
    <property type="match status" value="1"/>
</dbReference>